<dbReference type="PRINTS" id="PR00385">
    <property type="entry name" value="P450"/>
</dbReference>
<dbReference type="PRINTS" id="PR01239">
    <property type="entry name" value="EP450IICYP52"/>
</dbReference>
<keyword evidence="3 8" id="KW-0349">Heme</keyword>
<evidence type="ECO:0000256" key="3">
    <source>
        <dbReference type="ARBA" id="ARBA00022617"/>
    </source>
</evidence>
<evidence type="ECO:0000256" key="1">
    <source>
        <dbReference type="ARBA" id="ARBA00001971"/>
    </source>
</evidence>
<dbReference type="PROSITE" id="PS00086">
    <property type="entry name" value="CYTOCHROME_P450"/>
    <property type="match status" value="1"/>
</dbReference>
<dbReference type="InterPro" id="IPR047146">
    <property type="entry name" value="Cyt_P450_E_CYP52_fungi"/>
</dbReference>
<dbReference type="InterPro" id="IPR002402">
    <property type="entry name" value="Cyt_P450_E_grp-II"/>
</dbReference>
<evidence type="ECO:0000256" key="7">
    <source>
        <dbReference type="ARBA" id="ARBA00023033"/>
    </source>
</evidence>
<evidence type="ECO:0000256" key="6">
    <source>
        <dbReference type="ARBA" id="ARBA00023004"/>
    </source>
</evidence>
<dbReference type="RefSeq" id="XP_066828354.1">
    <property type="nucleotide sequence ID" value="XM_066971302.1"/>
</dbReference>
<accession>A0ABP0ZIC0</accession>
<evidence type="ECO:0000256" key="5">
    <source>
        <dbReference type="ARBA" id="ARBA00023002"/>
    </source>
</evidence>
<reference evidence="10 11" key="1">
    <citation type="submission" date="2024-03" db="EMBL/GenBank/DDBJ databases">
        <authorList>
            <person name="Brejova B."/>
        </authorList>
    </citation>
    <scope>NUCLEOTIDE SEQUENCE [LARGE SCALE GENOMIC DNA]</scope>
    <source>
        <strain evidence="10 11">CBS 14171</strain>
    </source>
</reference>
<keyword evidence="11" id="KW-1185">Reference proteome</keyword>
<keyword evidence="5 8" id="KW-0560">Oxidoreductase</keyword>
<dbReference type="PANTHER" id="PTHR24287:SF1">
    <property type="entry name" value="P450, PUTATIVE (EUROFUNG)-RELATED"/>
    <property type="match status" value="1"/>
</dbReference>
<evidence type="ECO:0000256" key="2">
    <source>
        <dbReference type="ARBA" id="ARBA00010617"/>
    </source>
</evidence>
<comment type="similarity">
    <text evidence="2 8">Belongs to the cytochrome P450 family.</text>
</comment>
<keyword evidence="9" id="KW-1133">Transmembrane helix</keyword>
<evidence type="ECO:0000256" key="9">
    <source>
        <dbReference type="SAM" id="Phobius"/>
    </source>
</evidence>
<dbReference type="GeneID" id="92206612"/>
<keyword evidence="4 8" id="KW-0479">Metal-binding</keyword>
<dbReference type="SUPFAM" id="SSF48264">
    <property type="entry name" value="Cytochrome P450"/>
    <property type="match status" value="1"/>
</dbReference>
<sequence>MIDVASGYAQELYNIACNYVFSIYFVLPLLVAAYYTGLYFKREKFRKKHGCQEAYVFREGGFLGLKLGYQLQYYKGIGELVDFPFVILQRLGIKQTTVTAFLFGVRVIVTIDPENLKAILATQFNDFSLGQRNLQLKPLLGNGVFTLDNEGWKESRQLLRPQFAKEQIAHVQTIEPHLQILAKHIRKSAGKKFDIQELFFRLTVDTSTEFLFGESVHSLYDESIGLKCDPELAGFAEAFNETQKTLAVRCYLQLLYFLYNPPSFWRNTKIVHNFAKRFVKKALSLTPEELNEYSKHSYTFLYELVKQTRDPQVLQDQLLNIMVAGRDTTAGLLSFTVFELSRHQDVWEKLKEEIYANFGSGDDVDVSKITFETLKSCTYLKWVINEALRMYPSVPINIRTATKDTTLPRGGGPDELAPVFIGKGTNIAYSPYILHRSKTFYGEDSMVFRPERWETLKQLGWAYLPFNGGPRICLGQQFAITEASYVIARLCQMFPTLISRDDRPDPCRKLIHLTMSHMDGVWVEMS</sequence>
<feature type="transmembrane region" description="Helical" evidence="9">
    <location>
        <begin position="20"/>
        <end position="40"/>
    </location>
</feature>
<dbReference type="PANTHER" id="PTHR24287">
    <property type="entry name" value="P450, PUTATIVE (EUROFUNG)-RELATED"/>
    <property type="match status" value="1"/>
</dbReference>
<dbReference type="InterPro" id="IPR002974">
    <property type="entry name" value="Cyt_P450_E_CYP52_ascomycetes"/>
</dbReference>
<dbReference type="Proteomes" id="UP001497383">
    <property type="component" value="Chromosome 2"/>
</dbReference>
<keyword evidence="6 8" id="KW-0408">Iron</keyword>
<evidence type="ECO:0000313" key="10">
    <source>
        <dbReference type="EMBL" id="CAK9436894.1"/>
    </source>
</evidence>
<gene>
    <name evidence="10" type="ORF">LODBEIA_P14160</name>
</gene>
<dbReference type="EMBL" id="OZ022406">
    <property type="protein sequence ID" value="CAK9436894.1"/>
    <property type="molecule type" value="Genomic_DNA"/>
</dbReference>
<dbReference type="InterPro" id="IPR036396">
    <property type="entry name" value="Cyt_P450_sf"/>
</dbReference>
<dbReference type="PRINTS" id="PR00464">
    <property type="entry name" value="EP450II"/>
</dbReference>
<dbReference type="CDD" id="cd11063">
    <property type="entry name" value="CYP52"/>
    <property type="match status" value="1"/>
</dbReference>
<organism evidence="10 11">
    <name type="scientific">Lodderomyces beijingensis</name>
    <dbReference type="NCBI Taxonomy" id="1775926"/>
    <lineage>
        <taxon>Eukaryota</taxon>
        <taxon>Fungi</taxon>
        <taxon>Dikarya</taxon>
        <taxon>Ascomycota</taxon>
        <taxon>Saccharomycotina</taxon>
        <taxon>Pichiomycetes</taxon>
        <taxon>Debaryomycetaceae</taxon>
        <taxon>Candida/Lodderomyces clade</taxon>
        <taxon>Lodderomyces</taxon>
    </lineage>
</organism>
<comment type="cofactor">
    <cofactor evidence="1">
        <name>heme</name>
        <dbReference type="ChEBI" id="CHEBI:30413"/>
    </cofactor>
</comment>
<dbReference type="Gene3D" id="1.10.630.10">
    <property type="entry name" value="Cytochrome P450"/>
    <property type="match status" value="1"/>
</dbReference>
<keyword evidence="9" id="KW-0472">Membrane</keyword>
<name>A0ABP0ZIC0_9ASCO</name>
<protein>
    <submittedName>
        <fullName evidence="10">Uncharacterized protein</fullName>
    </submittedName>
</protein>
<evidence type="ECO:0000256" key="4">
    <source>
        <dbReference type="ARBA" id="ARBA00022723"/>
    </source>
</evidence>
<evidence type="ECO:0000313" key="11">
    <source>
        <dbReference type="Proteomes" id="UP001497383"/>
    </source>
</evidence>
<keyword evidence="7 8" id="KW-0503">Monooxygenase</keyword>
<dbReference type="Pfam" id="PF00067">
    <property type="entry name" value="p450"/>
    <property type="match status" value="1"/>
</dbReference>
<proteinExistence type="inferred from homology"/>
<keyword evidence="9" id="KW-0812">Transmembrane</keyword>
<dbReference type="InterPro" id="IPR017972">
    <property type="entry name" value="Cyt_P450_CS"/>
</dbReference>
<evidence type="ECO:0000256" key="8">
    <source>
        <dbReference type="RuleBase" id="RU000461"/>
    </source>
</evidence>
<dbReference type="InterPro" id="IPR001128">
    <property type="entry name" value="Cyt_P450"/>
</dbReference>